<accession>A0ABN9PFE5</accession>
<dbReference type="EMBL" id="CAUYUJ010000373">
    <property type="protein sequence ID" value="CAK0790179.1"/>
    <property type="molecule type" value="Genomic_DNA"/>
</dbReference>
<proteinExistence type="predicted"/>
<name>A0ABN9PFE5_9DINO</name>
<protein>
    <recommendedName>
        <fullName evidence="4">Secreted protein</fullName>
    </recommendedName>
</protein>
<evidence type="ECO:0000313" key="2">
    <source>
        <dbReference type="EMBL" id="CAK0790179.1"/>
    </source>
</evidence>
<keyword evidence="1" id="KW-0732">Signal</keyword>
<feature type="signal peptide" evidence="1">
    <location>
        <begin position="1"/>
        <end position="34"/>
    </location>
</feature>
<dbReference type="Proteomes" id="UP001189429">
    <property type="component" value="Unassembled WGS sequence"/>
</dbReference>
<reference evidence="2" key="1">
    <citation type="submission" date="2023-10" db="EMBL/GenBank/DDBJ databases">
        <authorList>
            <person name="Chen Y."/>
            <person name="Shah S."/>
            <person name="Dougan E. K."/>
            <person name="Thang M."/>
            <person name="Chan C."/>
        </authorList>
    </citation>
    <scope>NUCLEOTIDE SEQUENCE [LARGE SCALE GENOMIC DNA]</scope>
</reference>
<evidence type="ECO:0008006" key="4">
    <source>
        <dbReference type="Google" id="ProtNLM"/>
    </source>
</evidence>
<feature type="chain" id="PRO_5045629893" description="Secreted protein" evidence="1">
    <location>
        <begin position="35"/>
        <end position="104"/>
    </location>
</feature>
<evidence type="ECO:0000256" key="1">
    <source>
        <dbReference type="SAM" id="SignalP"/>
    </source>
</evidence>
<comment type="caution">
    <text evidence="2">The sequence shown here is derived from an EMBL/GenBank/DDBJ whole genome shotgun (WGS) entry which is preliminary data.</text>
</comment>
<evidence type="ECO:0000313" key="3">
    <source>
        <dbReference type="Proteomes" id="UP001189429"/>
    </source>
</evidence>
<organism evidence="2 3">
    <name type="scientific">Prorocentrum cordatum</name>
    <dbReference type="NCBI Taxonomy" id="2364126"/>
    <lineage>
        <taxon>Eukaryota</taxon>
        <taxon>Sar</taxon>
        <taxon>Alveolata</taxon>
        <taxon>Dinophyceae</taxon>
        <taxon>Prorocentrales</taxon>
        <taxon>Prorocentraceae</taxon>
        <taxon>Prorocentrum</taxon>
    </lineage>
</organism>
<gene>
    <name evidence="2" type="ORF">PCOR1329_LOCUS1531</name>
</gene>
<sequence>MAADPRRLQAPFRTQFLTLAYLLLQWSVPLPGRSCCWPHGALYALDRARDELSRQPCNKQHDGFLSAQCESCGLMMQGEMCCDFCNSGDNVASSSGIVDGRPVS</sequence>
<keyword evidence="3" id="KW-1185">Reference proteome</keyword>